<evidence type="ECO:0000313" key="2">
    <source>
        <dbReference type="EMBL" id="KAK0404262.1"/>
    </source>
</evidence>
<dbReference type="Proteomes" id="UP001175271">
    <property type="component" value="Unassembled WGS sequence"/>
</dbReference>
<comment type="caution">
    <text evidence="2">The sequence shown here is derived from an EMBL/GenBank/DDBJ whole genome shotgun (WGS) entry which is preliminary data.</text>
</comment>
<organism evidence="2 3">
    <name type="scientific">Steinernema hermaphroditum</name>
    <dbReference type="NCBI Taxonomy" id="289476"/>
    <lineage>
        <taxon>Eukaryota</taxon>
        <taxon>Metazoa</taxon>
        <taxon>Ecdysozoa</taxon>
        <taxon>Nematoda</taxon>
        <taxon>Chromadorea</taxon>
        <taxon>Rhabditida</taxon>
        <taxon>Tylenchina</taxon>
        <taxon>Panagrolaimomorpha</taxon>
        <taxon>Strongyloidoidea</taxon>
        <taxon>Steinernematidae</taxon>
        <taxon>Steinernema</taxon>
    </lineage>
</organism>
<sequence length="95" mass="10912">MASVYQLVLLSLALAATVTALLSERPFVHQKKTVFPEERFSKLSEQQYQALLQHLASRHHPAERTAAFAPRGPADFTFRRAIQNILMKKYRNFVL</sequence>
<feature type="chain" id="PRO_5041323167" evidence="1">
    <location>
        <begin position="21"/>
        <end position="95"/>
    </location>
</feature>
<protein>
    <submittedName>
        <fullName evidence="2">Uncharacterized protein</fullName>
    </submittedName>
</protein>
<proteinExistence type="predicted"/>
<evidence type="ECO:0000256" key="1">
    <source>
        <dbReference type="SAM" id="SignalP"/>
    </source>
</evidence>
<name>A0AA39HGP2_9BILA</name>
<keyword evidence="1" id="KW-0732">Signal</keyword>
<evidence type="ECO:0000313" key="3">
    <source>
        <dbReference type="Proteomes" id="UP001175271"/>
    </source>
</evidence>
<dbReference type="AlphaFoldDB" id="A0AA39HGP2"/>
<keyword evidence="3" id="KW-1185">Reference proteome</keyword>
<gene>
    <name evidence="2" type="ORF">QR680_017372</name>
</gene>
<reference evidence="2" key="1">
    <citation type="submission" date="2023-06" db="EMBL/GenBank/DDBJ databases">
        <title>Genomic analysis of the entomopathogenic nematode Steinernema hermaphroditum.</title>
        <authorList>
            <person name="Schwarz E.M."/>
            <person name="Heppert J.K."/>
            <person name="Baniya A."/>
            <person name="Schwartz H.T."/>
            <person name="Tan C.-H."/>
            <person name="Antoshechkin I."/>
            <person name="Sternberg P.W."/>
            <person name="Goodrich-Blair H."/>
            <person name="Dillman A.R."/>
        </authorList>
    </citation>
    <scope>NUCLEOTIDE SEQUENCE</scope>
    <source>
        <strain evidence="2">PS9179</strain>
        <tissue evidence="2">Whole animal</tissue>
    </source>
</reference>
<accession>A0AA39HGP2</accession>
<feature type="signal peptide" evidence="1">
    <location>
        <begin position="1"/>
        <end position="20"/>
    </location>
</feature>
<dbReference type="EMBL" id="JAUCMV010000004">
    <property type="protein sequence ID" value="KAK0404262.1"/>
    <property type="molecule type" value="Genomic_DNA"/>
</dbReference>